<gene>
    <name evidence="6" type="ORF">SAMN05444920_103390</name>
</gene>
<evidence type="ECO:0000256" key="3">
    <source>
        <dbReference type="ARBA" id="ARBA00023163"/>
    </source>
</evidence>
<dbReference type="Pfam" id="PF13305">
    <property type="entry name" value="TetR_C_33"/>
    <property type="match status" value="1"/>
</dbReference>
<dbReference type="AlphaFoldDB" id="A0A1H6BHQ4"/>
<evidence type="ECO:0000256" key="1">
    <source>
        <dbReference type="ARBA" id="ARBA00023015"/>
    </source>
</evidence>
<dbReference type="GO" id="GO:0000976">
    <property type="term" value="F:transcription cis-regulatory region binding"/>
    <property type="evidence" value="ECO:0007669"/>
    <property type="project" value="TreeGrafter"/>
</dbReference>
<dbReference type="GO" id="GO:0003700">
    <property type="term" value="F:DNA-binding transcription factor activity"/>
    <property type="evidence" value="ECO:0007669"/>
    <property type="project" value="TreeGrafter"/>
</dbReference>
<protein>
    <submittedName>
        <fullName evidence="6">Regulatory protein, tetR family</fullName>
    </submittedName>
</protein>
<organism evidence="6 7">
    <name type="scientific">Nonomuraea solani</name>
    <dbReference type="NCBI Taxonomy" id="1144553"/>
    <lineage>
        <taxon>Bacteria</taxon>
        <taxon>Bacillati</taxon>
        <taxon>Actinomycetota</taxon>
        <taxon>Actinomycetes</taxon>
        <taxon>Streptosporangiales</taxon>
        <taxon>Streptosporangiaceae</taxon>
        <taxon>Nonomuraea</taxon>
    </lineage>
</organism>
<dbReference type="InterPro" id="IPR036271">
    <property type="entry name" value="Tet_transcr_reg_TetR-rel_C_sf"/>
</dbReference>
<keyword evidence="3" id="KW-0804">Transcription</keyword>
<keyword evidence="7" id="KW-1185">Reference proteome</keyword>
<evidence type="ECO:0000259" key="5">
    <source>
        <dbReference type="PROSITE" id="PS50977"/>
    </source>
</evidence>
<keyword evidence="2 4" id="KW-0238">DNA-binding</keyword>
<dbReference type="Proteomes" id="UP000236732">
    <property type="component" value="Unassembled WGS sequence"/>
</dbReference>
<dbReference type="RefSeq" id="WP_103956071.1">
    <property type="nucleotide sequence ID" value="NZ_FNVT01000003.1"/>
</dbReference>
<dbReference type="InterPro" id="IPR050109">
    <property type="entry name" value="HTH-type_TetR-like_transc_reg"/>
</dbReference>
<dbReference type="Pfam" id="PF00440">
    <property type="entry name" value="TetR_N"/>
    <property type="match status" value="1"/>
</dbReference>
<reference evidence="6 7" key="1">
    <citation type="submission" date="2016-10" db="EMBL/GenBank/DDBJ databases">
        <authorList>
            <person name="de Groot N.N."/>
        </authorList>
    </citation>
    <scope>NUCLEOTIDE SEQUENCE [LARGE SCALE GENOMIC DNA]</scope>
    <source>
        <strain evidence="6 7">CGMCC 4.7037</strain>
    </source>
</reference>
<proteinExistence type="predicted"/>
<evidence type="ECO:0000256" key="2">
    <source>
        <dbReference type="ARBA" id="ARBA00023125"/>
    </source>
</evidence>
<dbReference type="SUPFAM" id="SSF46689">
    <property type="entry name" value="Homeodomain-like"/>
    <property type="match status" value="1"/>
</dbReference>
<evidence type="ECO:0000256" key="4">
    <source>
        <dbReference type="PROSITE-ProRule" id="PRU00335"/>
    </source>
</evidence>
<name>A0A1H6BHQ4_9ACTN</name>
<dbReference type="InterPro" id="IPR009057">
    <property type="entry name" value="Homeodomain-like_sf"/>
</dbReference>
<evidence type="ECO:0000313" key="7">
    <source>
        <dbReference type="Proteomes" id="UP000236732"/>
    </source>
</evidence>
<dbReference type="PROSITE" id="PS50977">
    <property type="entry name" value="HTH_TETR_2"/>
    <property type="match status" value="1"/>
</dbReference>
<dbReference type="EMBL" id="FNVT01000003">
    <property type="protein sequence ID" value="SEG59925.1"/>
    <property type="molecule type" value="Genomic_DNA"/>
</dbReference>
<dbReference type="Gene3D" id="1.10.357.10">
    <property type="entry name" value="Tetracycline Repressor, domain 2"/>
    <property type="match status" value="1"/>
</dbReference>
<evidence type="ECO:0000313" key="6">
    <source>
        <dbReference type="EMBL" id="SEG59925.1"/>
    </source>
</evidence>
<accession>A0A1H6BHQ4</accession>
<dbReference type="InterPro" id="IPR001647">
    <property type="entry name" value="HTH_TetR"/>
</dbReference>
<dbReference type="PANTHER" id="PTHR30055">
    <property type="entry name" value="HTH-TYPE TRANSCRIPTIONAL REGULATOR RUTR"/>
    <property type="match status" value="1"/>
</dbReference>
<dbReference type="PANTHER" id="PTHR30055:SF243">
    <property type="entry name" value="HTH-TYPE TRANSCRIPTIONAL REGULATOR RV1816"/>
    <property type="match status" value="1"/>
</dbReference>
<dbReference type="SUPFAM" id="SSF48498">
    <property type="entry name" value="Tetracyclin repressor-like, C-terminal domain"/>
    <property type="match status" value="1"/>
</dbReference>
<feature type="domain" description="HTH tetR-type" evidence="5">
    <location>
        <begin position="10"/>
        <end position="70"/>
    </location>
</feature>
<sequence>MSTPRQRYREQVRSEIKRAALAQVGSGGAAALSLNAVARQLGMTGPAIYKYFDGRDDLLTELILDGYGEAAAAVRAGVSEGAPRERLHALAGALVGWALAHPHLFELVTGTPSPGYRAPPESVRRGREVLGPFLPVFGLGRCGPAAEPLREQVRRWVEETPEVAAWVRAHAPGADAATALTGTILAWSRLQGILALEVHGRFVNVGPALVTAEMDTLADAMNL</sequence>
<feature type="DNA-binding region" description="H-T-H motif" evidence="4">
    <location>
        <begin position="33"/>
        <end position="52"/>
    </location>
</feature>
<dbReference type="OrthoDB" id="3210322at2"/>
<keyword evidence="1" id="KW-0805">Transcription regulation</keyword>
<dbReference type="InterPro" id="IPR025996">
    <property type="entry name" value="MT1864/Rv1816-like_C"/>
</dbReference>